<evidence type="ECO:0000313" key="7">
    <source>
        <dbReference type="EMBL" id="NYI39691.1"/>
    </source>
</evidence>
<protein>
    <submittedName>
        <fullName evidence="7">ABC-2 type transport system ATP-binding protein</fullName>
    </submittedName>
</protein>
<dbReference type="InterPro" id="IPR027417">
    <property type="entry name" value="P-loop_NTPase"/>
</dbReference>
<dbReference type="Gene3D" id="3.40.50.300">
    <property type="entry name" value="P-loop containing nucleotide triphosphate hydrolases"/>
    <property type="match status" value="1"/>
</dbReference>
<evidence type="ECO:0000256" key="5">
    <source>
        <dbReference type="ARBA" id="ARBA00023251"/>
    </source>
</evidence>
<dbReference type="InterPro" id="IPR003593">
    <property type="entry name" value="AAA+_ATPase"/>
</dbReference>
<name>A0ABX2SLA4_9ACTN</name>
<dbReference type="PROSITE" id="PS00211">
    <property type="entry name" value="ABC_TRANSPORTER_1"/>
    <property type="match status" value="1"/>
</dbReference>
<dbReference type="SMART" id="SM00382">
    <property type="entry name" value="AAA"/>
    <property type="match status" value="1"/>
</dbReference>
<keyword evidence="8" id="KW-1185">Reference proteome</keyword>
<dbReference type="RefSeq" id="WP_218845975.1">
    <property type="nucleotide sequence ID" value="NZ_BAAAMP010000002.1"/>
</dbReference>
<gene>
    <name evidence="7" type="ORF">BJ975_003066</name>
</gene>
<dbReference type="InterPro" id="IPR017871">
    <property type="entry name" value="ABC_transporter-like_CS"/>
</dbReference>
<dbReference type="InterPro" id="IPR003439">
    <property type="entry name" value="ABC_transporter-like_ATP-bd"/>
</dbReference>
<sequence length="314" mass="34059">METTDNAVIDVRGLTCTYGDFTAVRDLDLTVRRGELFALLGTNGAGKTTTMETLEGHRAADAGRVRVLGMDPVADRARLRPRLGIMLQESGFAGDLTVRETVDLWASLTTNPRRTDDALERLGLADRAGTRVVQLSGGQRRRLDLILATLNNPEVLFLDEPSAGLDPESREAAWRFVADLKAGGTTVVLTTHYLEEAEALADHVAIMHEGRVATEGSVSDVVGTAPAAIEFTTVGLAGADLDRELRTVVDPVSLRITADRVRLDVADLQSSLGRLLRWADQHGHRLERLNASEASLSEIFTRVSHSSNRLEDAS</sequence>
<proteinExistence type="predicted"/>
<dbReference type="Proteomes" id="UP000587211">
    <property type="component" value="Unassembled WGS sequence"/>
</dbReference>
<evidence type="ECO:0000256" key="4">
    <source>
        <dbReference type="ARBA" id="ARBA00022840"/>
    </source>
</evidence>
<evidence type="ECO:0000256" key="1">
    <source>
        <dbReference type="ARBA" id="ARBA00004202"/>
    </source>
</evidence>
<dbReference type="InterPro" id="IPR050763">
    <property type="entry name" value="ABC_transporter_ATP-binding"/>
</dbReference>
<keyword evidence="2" id="KW-0813">Transport</keyword>
<dbReference type="GO" id="GO:0005524">
    <property type="term" value="F:ATP binding"/>
    <property type="evidence" value="ECO:0007669"/>
    <property type="project" value="UniProtKB-KW"/>
</dbReference>
<evidence type="ECO:0000259" key="6">
    <source>
        <dbReference type="PROSITE" id="PS50893"/>
    </source>
</evidence>
<keyword evidence="4 7" id="KW-0067">ATP-binding</keyword>
<reference evidence="7 8" key="1">
    <citation type="submission" date="2020-07" db="EMBL/GenBank/DDBJ databases">
        <title>Sequencing the genomes of 1000 actinobacteria strains.</title>
        <authorList>
            <person name="Klenk H.-P."/>
        </authorList>
    </citation>
    <scope>NUCLEOTIDE SEQUENCE [LARGE SCALE GENOMIC DNA]</scope>
    <source>
        <strain evidence="7 8">DSM 19087</strain>
    </source>
</reference>
<dbReference type="PANTHER" id="PTHR42711:SF16">
    <property type="entry name" value="ABC TRANSPORTER ATP-BINDING PROTEIN"/>
    <property type="match status" value="1"/>
</dbReference>
<dbReference type="EMBL" id="JACBZN010000001">
    <property type="protein sequence ID" value="NYI39691.1"/>
    <property type="molecule type" value="Genomic_DNA"/>
</dbReference>
<keyword evidence="3" id="KW-0547">Nucleotide-binding</keyword>
<dbReference type="PANTHER" id="PTHR42711">
    <property type="entry name" value="ABC TRANSPORTER ATP-BINDING PROTEIN"/>
    <property type="match status" value="1"/>
</dbReference>
<dbReference type="CDD" id="cd03230">
    <property type="entry name" value="ABC_DR_subfamily_A"/>
    <property type="match status" value="1"/>
</dbReference>
<evidence type="ECO:0000313" key="8">
    <source>
        <dbReference type="Proteomes" id="UP000587211"/>
    </source>
</evidence>
<organism evidence="7 8">
    <name type="scientific">Aeromicrobium tamlense</name>
    <dbReference type="NCBI Taxonomy" id="375541"/>
    <lineage>
        <taxon>Bacteria</taxon>
        <taxon>Bacillati</taxon>
        <taxon>Actinomycetota</taxon>
        <taxon>Actinomycetes</taxon>
        <taxon>Propionibacteriales</taxon>
        <taxon>Nocardioidaceae</taxon>
        <taxon>Aeromicrobium</taxon>
    </lineage>
</organism>
<comment type="caution">
    <text evidence="7">The sequence shown here is derived from an EMBL/GenBank/DDBJ whole genome shotgun (WGS) entry which is preliminary data.</text>
</comment>
<comment type="subcellular location">
    <subcellularLocation>
        <location evidence="1">Cell membrane</location>
        <topology evidence="1">Peripheral membrane protein</topology>
    </subcellularLocation>
</comment>
<feature type="domain" description="ABC transporter" evidence="6">
    <location>
        <begin position="9"/>
        <end position="234"/>
    </location>
</feature>
<dbReference type="Pfam" id="PF00005">
    <property type="entry name" value="ABC_tran"/>
    <property type="match status" value="1"/>
</dbReference>
<accession>A0ABX2SLA4</accession>
<dbReference type="PROSITE" id="PS50893">
    <property type="entry name" value="ABC_TRANSPORTER_2"/>
    <property type="match status" value="1"/>
</dbReference>
<dbReference type="SUPFAM" id="SSF52540">
    <property type="entry name" value="P-loop containing nucleoside triphosphate hydrolases"/>
    <property type="match status" value="1"/>
</dbReference>
<keyword evidence="5" id="KW-0046">Antibiotic resistance</keyword>
<evidence type="ECO:0000256" key="3">
    <source>
        <dbReference type="ARBA" id="ARBA00022741"/>
    </source>
</evidence>
<evidence type="ECO:0000256" key="2">
    <source>
        <dbReference type="ARBA" id="ARBA00022448"/>
    </source>
</evidence>